<dbReference type="PANTHER" id="PTHR38465:SF1">
    <property type="entry name" value="HTH-TYPE TRANSCRIPTIONAL REGULATOR MJ1563-RELATED"/>
    <property type="match status" value="1"/>
</dbReference>
<evidence type="ECO:0000256" key="3">
    <source>
        <dbReference type="ARBA" id="ARBA00023163"/>
    </source>
</evidence>
<dbReference type="RefSeq" id="WP_153737743.1">
    <property type="nucleotide sequence ID" value="NZ_WJNG01000014.1"/>
</dbReference>
<dbReference type="InterPro" id="IPR052362">
    <property type="entry name" value="HTH-GbsR_regulator"/>
</dbReference>
<protein>
    <recommendedName>
        <fullName evidence="4">HTH-type transcriptional regulator</fullName>
    </recommendedName>
</protein>
<dbReference type="OrthoDB" id="9800374at2"/>
<evidence type="ECO:0000313" key="6">
    <source>
        <dbReference type="Proteomes" id="UP000799092"/>
    </source>
</evidence>
<keyword evidence="1 4" id="KW-0805">Transcription regulation</keyword>
<dbReference type="InterPro" id="IPR036390">
    <property type="entry name" value="WH_DNA-bd_sf"/>
</dbReference>
<evidence type="ECO:0000256" key="2">
    <source>
        <dbReference type="ARBA" id="ARBA00023125"/>
    </source>
</evidence>
<name>A0A6A8DM86_9BACI</name>
<proteinExistence type="inferred from homology"/>
<keyword evidence="3 4" id="KW-0804">Transcription</keyword>
<comment type="similarity">
    <text evidence="4">Belongs to the GbsR family.</text>
</comment>
<keyword evidence="6" id="KW-1185">Reference proteome</keyword>
<dbReference type="PIRSF" id="PIRSF006707">
    <property type="entry name" value="MJ1563"/>
    <property type="match status" value="1"/>
</dbReference>
<dbReference type="Proteomes" id="UP000799092">
    <property type="component" value="Unassembled WGS sequence"/>
</dbReference>
<reference evidence="5" key="1">
    <citation type="submission" date="2019-11" db="EMBL/GenBank/DDBJ databases">
        <authorList>
            <person name="Li J."/>
        </authorList>
    </citation>
    <scope>NUCLEOTIDE SEQUENCE</scope>
    <source>
        <strain evidence="5">B6B</strain>
    </source>
</reference>
<organism evidence="5 6">
    <name type="scientific">Aquibacillus halophilus</name>
    <dbReference type="NCBI Taxonomy" id="930132"/>
    <lineage>
        <taxon>Bacteria</taxon>
        <taxon>Bacillati</taxon>
        <taxon>Bacillota</taxon>
        <taxon>Bacilli</taxon>
        <taxon>Bacillales</taxon>
        <taxon>Bacillaceae</taxon>
        <taxon>Aquibacillus</taxon>
    </lineage>
</organism>
<dbReference type="AlphaFoldDB" id="A0A6A8DM86"/>
<evidence type="ECO:0000256" key="4">
    <source>
        <dbReference type="PIRNR" id="PIRNR006707"/>
    </source>
</evidence>
<dbReference type="PANTHER" id="PTHR38465">
    <property type="entry name" value="HTH-TYPE TRANSCRIPTIONAL REGULATOR MJ1563-RELATED"/>
    <property type="match status" value="1"/>
</dbReference>
<gene>
    <name evidence="5" type="ORF">GH741_15910</name>
</gene>
<evidence type="ECO:0000256" key="1">
    <source>
        <dbReference type="ARBA" id="ARBA00023015"/>
    </source>
</evidence>
<dbReference type="InterPro" id="IPR026282">
    <property type="entry name" value="MJ1563"/>
</dbReference>
<dbReference type="GO" id="GO:0003677">
    <property type="term" value="F:DNA binding"/>
    <property type="evidence" value="ECO:0007669"/>
    <property type="project" value="UniProtKB-UniRule"/>
</dbReference>
<dbReference type="InterPro" id="IPR036388">
    <property type="entry name" value="WH-like_DNA-bd_sf"/>
</dbReference>
<dbReference type="EMBL" id="WJNG01000014">
    <property type="protein sequence ID" value="MRH44127.1"/>
    <property type="molecule type" value="Genomic_DNA"/>
</dbReference>
<comment type="caution">
    <text evidence="5">The sequence shown here is derived from an EMBL/GenBank/DDBJ whole genome shotgun (WGS) entry which is preliminary data.</text>
</comment>
<dbReference type="SUPFAM" id="SSF46785">
    <property type="entry name" value="Winged helix' DNA-binding domain"/>
    <property type="match status" value="1"/>
</dbReference>
<dbReference type="Gene3D" id="1.10.10.10">
    <property type="entry name" value="Winged helix-like DNA-binding domain superfamily/Winged helix DNA-binding domain"/>
    <property type="match status" value="1"/>
</dbReference>
<sequence length="168" mass="19496">MSASQLVEINNLIITEFSKTVEIFDLPPVEARLFSILYLENTPMTLDQMSEALGKSKTSISTGIRNLLESNLVQRVWIKGVRKDLYTANENLYNKFMNSFLHKRIDTVNRQKDLLKQIESRLEEEAIPSKEKPHSDELEGIYSRLREMITFNNKVEQAFKKIKNNSSQ</sequence>
<evidence type="ECO:0000313" key="5">
    <source>
        <dbReference type="EMBL" id="MRH44127.1"/>
    </source>
</evidence>
<accession>A0A6A8DM86</accession>
<keyword evidence="2 4" id="KW-0238">DNA-binding</keyword>